<name>A0ACB7F037_NIBAL</name>
<accession>A0ACB7F037</accession>
<dbReference type="Proteomes" id="UP000805704">
    <property type="component" value="Chromosome 2"/>
</dbReference>
<proteinExistence type="predicted"/>
<evidence type="ECO:0000313" key="1">
    <source>
        <dbReference type="EMBL" id="KAG8007772.1"/>
    </source>
</evidence>
<organism evidence="1 2">
    <name type="scientific">Nibea albiflora</name>
    <name type="common">Yellow drum</name>
    <name type="synonym">Corvina albiflora</name>
    <dbReference type="NCBI Taxonomy" id="240163"/>
    <lineage>
        <taxon>Eukaryota</taxon>
        <taxon>Metazoa</taxon>
        <taxon>Chordata</taxon>
        <taxon>Craniata</taxon>
        <taxon>Vertebrata</taxon>
        <taxon>Euteleostomi</taxon>
        <taxon>Actinopterygii</taxon>
        <taxon>Neopterygii</taxon>
        <taxon>Teleostei</taxon>
        <taxon>Neoteleostei</taxon>
        <taxon>Acanthomorphata</taxon>
        <taxon>Eupercaria</taxon>
        <taxon>Sciaenidae</taxon>
        <taxon>Nibea</taxon>
    </lineage>
</organism>
<keyword evidence="2" id="KW-1185">Reference proteome</keyword>
<sequence length="148" mass="16942">MKRSGLSPVGMQRSWCKRPAQFPDEFMSVCVVKWTRRRRQALAVEASRTVGDALMQLPRHCRVSPPAPTYTTTTNNTTTTQGPARSRRLSLSHHHQHQQQQQQQPRGARRVHAHQATEEQQKDLVWLYLSLQSHVGFVIGIDFGFMQG</sequence>
<evidence type="ECO:0000313" key="2">
    <source>
        <dbReference type="Proteomes" id="UP000805704"/>
    </source>
</evidence>
<gene>
    <name evidence="1" type="ORF">GBF38_013447</name>
</gene>
<reference evidence="1" key="1">
    <citation type="submission" date="2020-04" db="EMBL/GenBank/DDBJ databases">
        <title>A chromosome-scale assembly and high-density genetic map of the yellow drum (Nibea albiflora) genome.</title>
        <authorList>
            <person name="Xu D."/>
            <person name="Zhang W."/>
            <person name="Chen R."/>
            <person name="Tan P."/>
            <person name="Wang L."/>
            <person name="Song H."/>
            <person name="Tian L."/>
            <person name="Zhu Q."/>
            <person name="Wang B."/>
        </authorList>
    </citation>
    <scope>NUCLEOTIDE SEQUENCE</scope>
    <source>
        <strain evidence="1">ZJHYS-2018</strain>
    </source>
</reference>
<dbReference type="EMBL" id="CM024790">
    <property type="protein sequence ID" value="KAG8007772.1"/>
    <property type="molecule type" value="Genomic_DNA"/>
</dbReference>
<comment type="caution">
    <text evidence="1">The sequence shown here is derived from an EMBL/GenBank/DDBJ whole genome shotgun (WGS) entry which is preliminary data.</text>
</comment>
<protein>
    <submittedName>
        <fullName evidence="1">Uncharacterized protein</fullName>
    </submittedName>
</protein>